<evidence type="ECO:0000259" key="12">
    <source>
        <dbReference type="Pfam" id="PF02225"/>
    </source>
</evidence>
<evidence type="ECO:0000256" key="5">
    <source>
        <dbReference type="ARBA" id="ARBA00022670"/>
    </source>
</evidence>
<dbReference type="InterPro" id="IPR050371">
    <property type="entry name" value="Fungal_virulence_M36"/>
</dbReference>
<dbReference type="SUPFAM" id="SSF52025">
    <property type="entry name" value="PA domain"/>
    <property type="match status" value="1"/>
</dbReference>
<dbReference type="InterPro" id="IPR001842">
    <property type="entry name" value="Peptidase_M36"/>
</dbReference>
<keyword evidence="6" id="KW-0479">Metal-binding</keyword>
<dbReference type="AlphaFoldDB" id="A0A967ADD7"/>
<organism evidence="14 15">
    <name type="scientific">Psychroflexus maritimus</name>
    <dbReference type="NCBI Taxonomy" id="2714865"/>
    <lineage>
        <taxon>Bacteria</taxon>
        <taxon>Pseudomonadati</taxon>
        <taxon>Bacteroidota</taxon>
        <taxon>Flavobacteriia</taxon>
        <taxon>Flavobacteriales</taxon>
        <taxon>Flavobacteriaceae</taxon>
        <taxon>Psychroflexus</taxon>
    </lineage>
</organism>
<keyword evidence="15" id="KW-1185">Reference proteome</keyword>
<dbReference type="InterPro" id="IPR003137">
    <property type="entry name" value="PA_domain"/>
</dbReference>
<evidence type="ECO:0000256" key="11">
    <source>
        <dbReference type="ARBA" id="ARBA00023145"/>
    </source>
</evidence>
<dbReference type="Pfam" id="PF02225">
    <property type="entry name" value="PA"/>
    <property type="match status" value="1"/>
</dbReference>
<feature type="domain" description="Secretion system C-terminal sorting" evidence="13">
    <location>
        <begin position="811"/>
        <end position="883"/>
    </location>
</feature>
<evidence type="ECO:0000256" key="9">
    <source>
        <dbReference type="ARBA" id="ARBA00022833"/>
    </source>
</evidence>
<keyword evidence="8" id="KW-0378">Hydrolase</keyword>
<dbReference type="EMBL" id="JAANAS010000033">
    <property type="protein sequence ID" value="NGZ89233.1"/>
    <property type="molecule type" value="Genomic_DNA"/>
</dbReference>
<evidence type="ECO:0000313" key="14">
    <source>
        <dbReference type="EMBL" id="NGZ89233.1"/>
    </source>
</evidence>
<protein>
    <submittedName>
        <fullName evidence="14">T9SS type A sorting domain-containing protein</fullName>
    </submittedName>
</protein>
<dbReference type="Gene3D" id="3.50.30.30">
    <property type="match status" value="1"/>
</dbReference>
<comment type="similarity">
    <text evidence="3">Belongs to the peptidase M36 family.</text>
</comment>
<comment type="cofactor">
    <cofactor evidence="1">
        <name>Zn(2+)</name>
        <dbReference type="ChEBI" id="CHEBI:29105"/>
    </cofactor>
</comment>
<name>A0A967ADD7_9FLAO</name>
<accession>A0A967ADD7</accession>
<evidence type="ECO:0000313" key="15">
    <source>
        <dbReference type="Proteomes" id="UP000643701"/>
    </source>
</evidence>
<comment type="caution">
    <text evidence="14">The sequence shown here is derived from an EMBL/GenBank/DDBJ whole genome shotgun (WGS) entry which is preliminary data.</text>
</comment>
<dbReference type="InterPro" id="IPR026444">
    <property type="entry name" value="Secre_tail"/>
</dbReference>
<dbReference type="GO" id="GO:0005615">
    <property type="term" value="C:extracellular space"/>
    <property type="evidence" value="ECO:0007669"/>
    <property type="project" value="InterPro"/>
</dbReference>
<dbReference type="GO" id="GO:0008270">
    <property type="term" value="F:zinc ion binding"/>
    <property type="evidence" value="ECO:0007669"/>
    <property type="project" value="InterPro"/>
</dbReference>
<dbReference type="Gene3D" id="1.10.390.10">
    <property type="entry name" value="Neutral Protease Domain 2"/>
    <property type="match status" value="1"/>
</dbReference>
<evidence type="ECO:0000256" key="10">
    <source>
        <dbReference type="ARBA" id="ARBA00023049"/>
    </source>
</evidence>
<evidence type="ECO:0000256" key="6">
    <source>
        <dbReference type="ARBA" id="ARBA00022723"/>
    </source>
</evidence>
<dbReference type="RefSeq" id="WP_166399500.1">
    <property type="nucleotide sequence ID" value="NZ_JAANAS010000033.1"/>
</dbReference>
<keyword evidence="5" id="KW-0645">Protease</keyword>
<dbReference type="PANTHER" id="PTHR33478:SF1">
    <property type="entry name" value="EXTRACELLULAR METALLOPROTEINASE MEP"/>
    <property type="match status" value="1"/>
</dbReference>
<dbReference type="NCBIfam" id="NF038113">
    <property type="entry name" value="T9SSA_dep_M36"/>
    <property type="match status" value="1"/>
</dbReference>
<dbReference type="InterPro" id="IPR046450">
    <property type="entry name" value="PA_dom_sf"/>
</dbReference>
<evidence type="ECO:0000256" key="1">
    <source>
        <dbReference type="ARBA" id="ARBA00001947"/>
    </source>
</evidence>
<dbReference type="CDD" id="cd04818">
    <property type="entry name" value="PA_subtilisin_1"/>
    <property type="match status" value="1"/>
</dbReference>
<dbReference type="GO" id="GO:0004222">
    <property type="term" value="F:metalloendopeptidase activity"/>
    <property type="evidence" value="ECO:0007669"/>
    <property type="project" value="InterPro"/>
</dbReference>
<dbReference type="Gene3D" id="3.10.170.10">
    <property type="match status" value="1"/>
</dbReference>
<dbReference type="CDD" id="cd09596">
    <property type="entry name" value="M36"/>
    <property type="match status" value="1"/>
</dbReference>
<dbReference type="Proteomes" id="UP000643701">
    <property type="component" value="Unassembled WGS sequence"/>
</dbReference>
<dbReference type="GO" id="GO:0006508">
    <property type="term" value="P:proteolysis"/>
    <property type="evidence" value="ECO:0007669"/>
    <property type="project" value="UniProtKB-KW"/>
</dbReference>
<gene>
    <name evidence="14" type="ORF">G7034_03100</name>
</gene>
<keyword evidence="9" id="KW-0862">Zinc</keyword>
<keyword evidence="4" id="KW-0964">Secreted</keyword>
<dbReference type="SUPFAM" id="SSF55486">
    <property type="entry name" value="Metalloproteases ('zincins'), catalytic domain"/>
    <property type="match status" value="1"/>
</dbReference>
<evidence type="ECO:0000256" key="4">
    <source>
        <dbReference type="ARBA" id="ARBA00022525"/>
    </source>
</evidence>
<dbReference type="Pfam" id="PF02128">
    <property type="entry name" value="Peptidase_M36"/>
    <property type="match status" value="1"/>
</dbReference>
<keyword evidence="11" id="KW-0865">Zymogen</keyword>
<comment type="subcellular location">
    <subcellularLocation>
        <location evidence="2">Secreted</location>
    </subcellularLocation>
</comment>
<dbReference type="Pfam" id="PF18962">
    <property type="entry name" value="Por_Secre_tail"/>
    <property type="match status" value="1"/>
</dbReference>
<evidence type="ECO:0000256" key="2">
    <source>
        <dbReference type="ARBA" id="ARBA00004613"/>
    </source>
</evidence>
<evidence type="ECO:0000256" key="8">
    <source>
        <dbReference type="ARBA" id="ARBA00022801"/>
    </source>
</evidence>
<dbReference type="InterPro" id="IPR027268">
    <property type="entry name" value="Peptidase_M4/M1_CTD_sf"/>
</dbReference>
<keyword evidence="10" id="KW-0482">Metalloprotease</keyword>
<evidence type="ECO:0000256" key="7">
    <source>
        <dbReference type="ARBA" id="ARBA00022729"/>
    </source>
</evidence>
<dbReference type="PANTHER" id="PTHR33478">
    <property type="entry name" value="EXTRACELLULAR METALLOPROTEINASE MEP"/>
    <property type="match status" value="1"/>
</dbReference>
<reference evidence="14" key="1">
    <citation type="submission" date="2020-03" db="EMBL/GenBank/DDBJ databases">
        <title>Psychroflexus Maritimus sp. nov., isolate from marine sediment.</title>
        <authorList>
            <person name="Zhong Y.-L."/>
        </authorList>
    </citation>
    <scope>NUCLEOTIDE SEQUENCE</scope>
    <source>
        <strain evidence="14">C1</strain>
    </source>
</reference>
<sequence length="884" mass="97109">MTLSKLFTFFLILFVFQSNAQRYEESILNYLSDHYASEGLTPQDVEEVKILSSHYSQSMDVQLVYAAQAINGVPVFNAIGSFAVREGRVLHFAHSYQTNLHSRVGSLQPGLSPVEAINFAAQQLEIDSPLGLEVTEAKGTTEFIYTTGNISHDPIPVRLVLQPNYNPQVEDDTIRLAWDVAIHTDESWWSVRVDASTGQIIEKHNWTLTCEFGHNHADDNLNYKQPKLQNLGLERVGSPTLNNFNAATATENDPTTSPNSYKAYPLGVESPNHGNRTLLIDPADEDASPFGWHDTDGIPGAEHTITRGNNVWAKEDRSGTNGAGYAPDGGEDLIFDFPLAFDAPPEIYEDAAITNLFVWNNLVHDVWHYYGFDEAAGNFQATNYSGEGVEDDFVFADAQDGGGINNANFATPPDGFNPRMQMFLWNTAGEPDSVLSFNSPTALEGSMNVALPSGFGPPISTEPITQDLVLVVDEFQNQIDPYLACEEIANPQDLENKIAVIRRGSCTFVSKIEKAQEEGAVAVIIVNNEGGPPINMGGDSDNIEIPSMMVSLADGNLIIDALEDEFTVNATIVNEGPFFLDGDYDNGIIAHEYGHGWSTRLTGGASEAGCLFNEEQMGEGWSDWIGLMMTMTEDDFAEQGRGYGTFAVNQSITGQGIRPARYSTDTSVNPATYESTNNQNVIFVPHGIGFVWATMIWDLTWALIDEYGYDDNLYTGQGGNNIAMQLINDGLKLQNCNPGFVDGRDAILAADQLNFDGENECLIWEVFAERGLGFSANQGSSLNRADQTEAFDLPPNCTFSNQNFDDNDFKIWPNPVDNFVSIDAGSIMSGEANFDLYDVNGRKVMSEVINLDYSTRVEIDLPTGVYLLQISNGTNSHTDKLIIK</sequence>
<dbReference type="NCBIfam" id="TIGR04183">
    <property type="entry name" value="Por_Secre_tail"/>
    <property type="match status" value="1"/>
</dbReference>
<evidence type="ECO:0000256" key="3">
    <source>
        <dbReference type="ARBA" id="ARBA00006006"/>
    </source>
</evidence>
<proteinExistence type="inferred from homology"/>
<feature type="domain" description="PA" evidence="12">
    <location>
        <begin position="466"/>
        <end position="557"/>
    </location>
</feature>
<evidence type="ECO:0000259" key="13">
    <source>
        <dbReference type="Pfam" id="PF18962"/>
    </source>
</evidence>
<keyword evidence="7" id="KW-0732">Signal</keyword>